<dbReference type="Proteomes" id="UP000488299">
    <property type="component" value="Unassembled WGS sequence"/>
</dbReference>
<dbReference type="EMBL" id="WELI01000002">
    <property type="protein sequence ID" value="KAB7731983.1"/>
    <property type="molecule type" value="Genomic_DNA"/>
</dbReference>
<keyword evidence="3" id="KW-0479">Metal-binding</keyword>
<evidence type="ECO:0000256" key="1">
    <source>
        <dbReference type="ARBA" id="ARBA00006247"/>
    </source>
</evidence>
<dbReference type="InterPro" id="IPR036264">
    <property type="entry name" value="Bact_exopeptidase_dim_dom"/>
</dbReference>
<evidence type="ECO:0000256" key="4">
    <source>
        <dbReference type="ARBA" id="ARBA00022801"/>
    </source>
</evidence>
<dbReference type="PANTHER" id="PTHR45962:SF1">
    <property type="entry name" value="N-FATTY-ACYL-AMINO ACID SYNTHASE_HYDROLASE PM20D1"/>
    <property type="match status" value="1"/>
</dbReference>
<dbReference type="GO" id="GO:0046872">
    <property type="term" value="F:metal ion binding"/>
    <property type="evidence" value="ECO:0007669"/>
    <property type="project" value="UniProtKB-KW"/>
</dbReference>
<dbReference type="GO" id="GO:0006508">
    <property type="term" value="P:proteolysis"/>
    <property type="evidence" value="ECO:0007669"/>
    <property type="project" value="UniProtKB-KW"/>
</dbReference>
<comment type="caution">
    <text evidence="7">The sequence shown here is derived from an EMBL/GenBank/DDBJ whole genome shotgun (WGS) entry which is preliminary data.</text>
</comment>
<dbReference type="SUPFAM" id="SSF53187">
    <property type="entry name" value="Zn-dependent exopeptidases"/>
    <property type="match status" value="1"/>
</dbReference>
<dbReference type="Gene3D" id="1.10.150.900">
    <property type="match status" value="1"/>
</dbReference>
<dbReference type="Gene3D" id="3.30.70.360">
    <property type="match status" value="1"/>
</dbReference>
<evidence type="ECO:0000256" key="2">
    <source>
        <dbReference type="ARBA" id="ARBA00022670"/>
    </source>
</evidence>
<dbReference type="PANTHER" id="PTHR45962">
    <property type="entry name" value="N-FATTY-ACYL-AMINO ACID SYNTHASE/HYDROLASE PM20D1"/>
    <property type="match status" value="1"/>
</dbReference>
<dbReference type="Pfam" id="PF07687">
    <property type="entry name" value="M20_dimer"/>
    <property type="match status" value="1"/>
</dbReference>
<dbReference type="AlphaFoldDB" id="A0A7J5U2G4"/>
<dbReference type="RefSeq" id="WP_152123559.1">
    <property type="nucleotide sequence ID" value="NZ_WELI01000002.1"/>
</dbReference>
<organism evidence="7 8">
    <name type="scientific">Rudanella paleaurantiibacter</name>
    <dbReference type="NCBI Taxonomy" id="2614655"/>
    <lineage>
        <taxon>Bacteria</taxon>
        <taxon>Pseudomonadati</taxon>
        <taxon>Bacteroidota</taxon>
        <taxon>Cytophagia</taxon>
        <taxon>Cytophagales</taxon>
        <taxon>Cytophagaceae</taxon>
        <taxon>Rudanella</taxon>
    </lineage>
</organism>
<proteinExistence type="inferred from homology"/>
<sequence>MKKIVAILAGALLVLVALLLVNTFRFGSKQLTDVPPAPALTRFSPDSAAARLAEAIRYRTVSYTDYSLTDTTQFDKFIALIRRQFPRLHSRLTLQTVNQYGLLYTWTGKNPALPPVLLLGHYDVVPVIQGTERLWKRPPFAGQIEGGYVYGRGTVDDKTTVMGLLEAVEYLLGINYQPDRTVMLAFGQDEETLGQRGAQSIAALLEKQGVRPAMVIDEGGTVKMDGIPGFEKPVALVGIGEKGYVSLELTATGEGGHSSMPPRQTSIGVVAAAVAKLEQNPFPARLDAGIEQLFGYVGPEMGFGNRLVFANVWLFAPVVKQILSGSTAGDATQRTTTAATIMRAGQKDNVLPIDATVTVNFRILPGETAQTVTERVKQVIDDERVSVTVLGKPNNPSPLSAPDAPAFGQLHRSIRAVFPEAVVAPYLMLGATDARFYRRICPNVYRFMPIRMTDETLKLPHGTNERVSVKDYADMVRFYVTLIQNTQEGNE</sequence>
<name>A0A7J5U2G4_9BACT</name>
<reference evidence="7 8" key="1">
    <citation type="submission" date="2019-10" db="EMBL/GenBank/DDBJ databases">
        <title>Rudanella paleaurantiibacter sp. nov., isolated from sludge.</title>
        <authorList>
            <person name="Xu S.Q."/>
        </authorList>
    </citation>
    <scope>NUCLEOTIDE SEQUENCE [LARGE SCALE GENOMIC DNA]</scope>
    <source>
        <strain evidence="7 8">HX-22-17</strain>
    </source>
</reference>
<protein>
    <submittedName>
        <fullName evidence="7">M20/M25/M40 family metallo-hydrolase</fullName>
    </submittedName>
</protein>
<dbReference type="InterPro" id="IPR047177">
    <property type="entry name" value="Pept_M20A"/>
</dbReference>
<evidence type="ECO:0000259" key="6">
    <source>
        <dbReference type="Pfam" id="PF07687"/>
    </source>
</evidence>
<gene>
    <name evidence="7" type="ORF">F5984_07130</name>
</gene>
<comment type="similarity">
    <text evidence="1">Belongs to the peptidase M20A family.</text>
</comment>
<evidence type="ECO:0000256" key="5">
    <source>
        <dbReference type="ARBA" id="ARBA00022833"/>
    </source>
</evidence>
<accession>A0A7J5U2G4</accession>
<keyword evidence="2" id="KW-0645">Protease</keyword>
<dbReference type="InterPro" id="IPR002933">
    <property type="entry name" value="Peptidase_M20"/>
</dbReference>
<dbReference type="InterPro" id="IPR001261">
    <property type="entry name" value="ArgE/DapE_CS"/>
</dbReference>
<dbReference type="FunFam" id="3.40.630.10:FF:000027">
    <property type="entry name" value="N-fatty-acyl-amino acid synthase/hydrolase PM20D1"/>
    <property type="match status" value="1"/>
</dbReference>
<keyword evidence="8" id="KW-1185">Reference proteome</keyword>
<keyword evidence="5" id="KW-0862">Zinc</keyword>
<dbReference type="GO" id="GO:0008233">
    <property type="term" value="F:peptidase activity"/>
    <property type="evidence" value="ECO:0007669"/>
    <property type="project" value="UniProtKB-KW"/>
</dbReference>
<dbReference type="PROSITE" id="PS00758">
    <property type="entry name" value="ARGE_DAPE_CPG2_1"/>
    <property type="match status" value="1"/>
</dbReference>
<feature type="domain" description="Peptidase M20 dimerisation" evidence="6">
    <location>
        <begin position="239"/>
        <end position="383"/>
    </location>
</feature>
<dbReference type="SUPFAM" id="SSF55031">
    <property type="entry name" value="Bacterial exopeptidase dimerisation domain"/>
    <property type="match status" value="1"/>
</dbReference>
<evidence type="ECO:0000313" key="7">
    <source>
        <dbReference type="EMBL" id="KAB7731983.1"/>
    </source>
</evidence>
<keyword evidence="4 7" id="KW-0378">Hydrolase</keyword>
<dbReference type="InterPro" id="IPR011650">
    <property type="entry name" value="Peptidase_M20_dimer"/>
</dbReference>
<dbReference type="Pfam" id="PF01546">
    <property type="entry name" value="Peptidase_M20"/>
    <property type="match status" value="1"/>
</dbReference>
<dbReference type="Gene3D" id="3.40.630.10">
    <property type="entry name" value="Zn peptidases"/>
    <property type="match status" value="1"/>
</dbReference>
<evidence type="ECO:0000313" key="8">
    <source>
        <dbReference type="Proteomes" id="UP000488299"/>
    </source>
</evidence>
<evidence type="ECO:0000256" key="3">
    <source>
        <dbReference type="ARBA" id="ARBA00022723"/>
    </source>
</evidence>